<comment type="caution">
    <text evidence="6">The sequence shown here is derived from an EMBL/GenBank/DDBJ whole genome shotgun (WGS) entry which is preliminary data.</text>
</comment>
<feature type="region of interest" description="Disordered" evidence="3">
    <location>
        <begin position="1"/>
        <end position="57"/>
    </location>
</feature>
<evidence type="ECO:0000256" key="1">
    <source>
        <dbReference type="ARBA" id="ARBA00023117"/>
    </source>
</evidence>
<dbReference type="Pfam" id="PF00439">
    <property type="entry name" value="Bromodomain"/>
    <property type="match status" value="1"/>
</dbReference>
<reference evidence="6" key="1">
    <citation type="submission" date="2022-08" db="EMBL/GenBank/DDBJ databases">
        <title>Novel sulphate-reducing endosymbionts in the free-living metamonad Anaeramoeba.</title>
        <authorList>
            <person name="Jerlstrom-Hultqvist J."/>
            <person name="Cepicka I."/>
            <person name="Gallot-Lavallee L."/>
            <person name="Salas-Leiva D."/>
            <person name="Curtis B.A."/>
            <person name="Zahonova K."/>
            <person name="Pipaliya S."/>
            <person name="Dacks J."/>
            <person name="Roger A.J."/>
        </authorList>
    </citation>
    <scope>NUCLEOTIDE SEQUENCE</scope>
    <source>
        <strain evidence="6">Busselton2</strain>
    </source>
</reference>
<feature type="compositionally biased region" description="Polar residues" evidence="3">
    <location>
        <begin position="1"/>
        <end position="23"/>
    </location>
</feature>
<dbReference type="PRINTS" id="PR00503">
    <property type="entry name" value="BROMODOMAIN"/>
</dbReference>
<feature type="compositionally biased region" description="Acidic residues" evidence="3">
    <location>
        <begin position="419"/>
        <end position="428"/>
    </location>
</feature>
<feature type="transmembrane region" description="Helical" evidence="4">
    <location>
        <begin position="162"/>
        <end position="184"/>
    </location>
</feature>
<dbReference type="PANTHER" id="PTHR45926">
    <property type="entry name" value="OSJNBA0053K19.4 PROTEIN"/>
    <property type="match status" value="1"/>
</dbReference>
<keyword evidence="4" id="KW-1133">Transmembrane helix</keyword>
<evidence type="ECO:0000313" key="6">
    <source>
        <dbReference type="EMBL" id="KAJ3444806.1"/>
    </source>
</evidence>
<organism evidence="6 7">
    <name type="scientific">Anaeramoeba flamelloides</name>
    <dbReference type="NCBI Taxonomy" id="1746091"/>
    <lineage>
        <taxon>Eukaryota</taxon>
        <taxon>Metamonada</taxon>
        <taxon>Anaeramoebidae</taxon>
        <taxon>Anaeramoeba</taxon>
    </lineage>
</organism>
<feature type="transmembrane region" description="Helical" evidence="4">
    <location>
        <begin position="217"/>
        <end position="239"/>
    </location>
</feature>
<feature type="transmembrane region" description="Helical" evidence="4">
    <location>
        <begin position="191"/>
        <end position="211"/>
    </location>
</feature>
<dbReference type="Proteomes" id="UP001146793">
    <property type="component" value="Unassembled WGS sequence"/>
</dbReference>
<evidence type="ECO:0000313" key="7">
    <source>
        <dbReference type="Proteomes" id="UP001146793"/>
    </source>
</evidence>
<evidence type="ECO:0000256" key="4">
    <source>
        <dbReference type="SAM" id="Phobius"/>
    </source>
</evidence>
<evidence type="ECO:0000256" key="3">
    <source>
        <dbReference type="SAM" id="MobiDB-lite"/>
    </source>
</evidence>
<keyword evidence="4" id="KW-0472">Membrane</keyword>
<proteinExistence type="predicted"/>
<feature type="domain" description="Bromo" evidence="5">
    <location>
        <begin position="277"/>
        <end position="349"/>
    </location>
</feature>
<feature type="compositionally biased region" description="Basic and acidic residues" evidence="3">
    <location>
        <begin position="24"/>
        <end position="38"/>
    </location>
</feature>
<feature type="region of interest" description="Disordered" evidence="3">
    <location>
        <begin position="368"/>
        <end position="488"/>
    </location>
</feature>
<dbReference type="InterPro" id="IPR001487">
    <property type="entry name" value="Bromodomain"/>
</dbReference>
<name>A0AAV7ZVF5_9EUKA</name>
<dbReference type="CDD" id="cd04369">
    <property type="entry name" value="Bromodomain"/>
    <property type="match status" value="1"/>
</dbReference>
<dbReference type="PROSITE" id="PS50014">
    <property type="entry name" value="BROMODOMAIN_2"/>
    <property type="match status" value="1"/>
</dbReference>
<dbReference type="Gene3D" id="1.20.920.10">
    <property type="entry name" value="Bromodomain-like"/>
    <property type="match status" value="1"/>
</dbReference>
<protein>
    <recommendedName>
        <fullName evidence="5">Bromo domain-containing protein</fullName>
    </recommendedName>
</protein>
<keyword evidence="1 2" id="KW-0103">Bromodomain</keyword>
<feature type="compositionally biased region" description="Basic residues" evidence="3">
    <location>
        <begin position="448"/>
        <end position="480"/>
    </location>
</feature>
<evidence type="ECO:0000259" key="5">
    <source>
        <dbReference type="PROSITE" id="PS50014"/>
    </source>
</evidence>
<sequence length="576" mass="65848">MSDSGFETFSPYSDSDPLPSTGSYDKKNSENSSYEDHLLNQSSGSGMENEVDQNKKCKGKDSNKTCAEFQCPLAAVIGFLGLALGSFIIALLTMGTSINESKNSIWLIILPAVFSGLGLIVASLRKAKLEIIIFTLVTIFFIGCSLVWKYEFWNTSDFEKSTGVIIFGVFLIILLILLTVLLFATLVVNQPLFGTILSLNTGIFFLIFRVFSGTHNLLVGNILLLTTLLSLYLMAATFFNKLAGKEILKIGNPVVHESKMESPKQPSSPEELLNFFTTHELIIPFAQSIREIIEAFPSYTTEIEQPIDLITISDNLRSGKYTTMNDLADDLRLMFKNAMVFNSPELEVYKAAETLLVILEEKITPKKKNSPVYKPKSSSDEEYEPNLKKISSRRITRSASTQFEISDRSFEPNLRTNNSDDEDDDDDFVLSKSRKRNKSKLSREQSVNRHRKRRHKKSKRKSRDRKRRHRHRHKKKKKNPKKQEKAIEEENIEIQEKVKVPLQEIKKNLKVIERIGIDYKIGNKSHYVYQAHKYAENLAFDLFSILQNIDFEKKDAIKQKKKKKGLIRPIHTIKQK</sequence>
<dbReference type="InterPro" id="IPR036427">
    <property type="entry name" value="Bromodomain-like_sf"/>
</dbReference>
<dbReference type="SMART" id="SM00297">
    <property type="entry name" value="BROMO"/>
    <property type="match status" value="1"/>
</dbReference>
<keyword evidence="4" id="KW-0812">Transmembrane</keyword>
<dbReference type="SUPFAM" id="SSF47370">
    <property type="entry name" value="Bromodomain"/>
    <property type="match status" value="1"/>
</dbReference>
<feature type="transmembrane region" description="Helical" evidence="4">
    <location>
        <begin position="105"/>
        <end position="124"/>
    </location>
</feature>
<gene>
    <name evidence="6" type="ORF">M0812_10667</name>
</gene>
<dbReference type="EMBL" id="JANTQA010000023">
    <property type="protein sequence ID" value="KAJ3444806.1"/>
    <property type="molecule type" value="Genomic_DNA"/>
</dbReference>
<feature type="transmembrane region" description="Helical" evidence="4">
    <location>
        <begin position="131"/>
        <end position="150"/>
    </location>
</feature>
<accession>A0AAV7ZVF5</accession>
<feature type="transmembrane region" description="Helical" evidence="4">
    <location>
        <begin position="73"/>
        <end position="93"/>
    </location>
</feature>
<dbReference type="AlphaFoldDB" id="A0AAV7ZVF5"/>
<evidence type="ECO:0000256" key="2">
    <source>
        <dbReference type="PROSITE-ProRule" id="PRU00035"/>
    </source>
</evidence>